<gene>
    <name evidence="1" type="ORF">NPIL_24391</name>
</gene>
<comment type="caution">
    <text evidence="1">The sequence shown here is derived from an EMBL/GenBank/DDBJ whole genome shotgun (WGS) entry which is preliminary data.</text>
</comment>
<dbReference type="AlphaFoldDB" id="A0A8X6PHC8"/>
<accession>A0A8X6PHC8</accession>
<proteinExistence type="predicted"/>
<reference evidence="1" key="1">
    <citation type="submission" date="2020-08" db="EMBL/GenBank/DDBJ databases">
        <title>Multicomponent nature underlies the extraordinary mechanical properties of spider dragline silk.</title>
        <authorList>
            <person name="Kono N."/>
            <person name="Nakamura H."/>
            <person name="Mori M."/>
            <person name="Yoshida Y."/>
            <person name="Ohtoshi R."/>
            <person name="Malay A.D."/>
            <person name="Moran D.A.P."/>
            <person name="Tomita M."/>
            <person name="Numata K."/>
            <person name="Arakawa K."/>
        </authorList>
    </citation>
    <scope>NUCLEOTIDE SEQUENCE</scope>
</reference>
<dbReference type="Proteomes" id="UP000887013">
    <property type="component" value="Unassembled WGS sequence"/>
</dbReference>
<organism evidence="1 2">
    <name type="scientific">Nephila pilipes</name>
    <name type="common">Giant wood spider</name>
    <name type="synonym">Nephila maculata</name>
    <dbReference type="NCBI Taxonomy" id="299642"/>
    <lineage>
        <taxon>Eukaryota</taxon>
        <taxon>Metazoa</taxon>
        <taxon>Ecdysozoa</taxon>
        <taxon>Arthropoda</taxon>
        <taxon>Chelicerata</taxon>
        <taxon>Arachnida</taxon>
        <taxon>Araneae</taxon>
        <taxon>Araneomorphae</taxon>
        <taxon>Entelegynae</taxon>
        <taxon>Araneoidea</taxon>
        <taxon>Nephilidae</taxon>
        <taxon>Nephila</taxon>
    </lineage>
</organism>
<protein>
    <submittedName>
        <fullName evidence="1">Uncharacterized protein</fullName>
    </submittedName>
</protein>
<evidence type="ECO:0000313" key="1">
    <source>
        <dbReference type="EMBL" id="GFT70611.1"/>
    </source>
</evidence>
<evidence type="ECO:0000313" key="2">
    <source>
        <dbReference type="Proteomes" id="UP000887013"/>
    </source>
</evidence>
<name>A0A8X6PHC8_NEPPI</name>
<dbReference type="EMBL" id="BMAW01020903">
    <property type="protein sequence ID" value="GFT70611.1"/>
    <property type="molecule type" value="Genomic_DNA"/>
</dbReference>
<sequence length="97" mass="11276">MTKTTRLPRGHLFFPARHSLLRHTDPFRALQGLSSDLELLPWPDLLILKLTNLLTHWWLTNDVRGSQRSSPQVKSLFDHPYILFPSDRVGNYNRSGL</sequence>
<keyword evidence="2" id="KW-1185">Reference proteome</keyword>